<dbReference type="AlphaFoldDB" id="A0A2T7P967"/>
<organism evidence="2 3">
    <name type="scientific">Pomacea canaliculata</name>
    <name type="common">Golden apple snail</name>
    <dbReference type="NCBI Taxonomy" id="400727"/>
    <lineage>
        <taxon>Eukaryota</taxon>
        <taxon>Metazoa</taxon>
        <taxon>Spiralia</taxon>
        <taxon>Lophotrochozoa</taxon>
        <taxon>Mollusca</taxon>
        <taxon>Gastropoda</taxon>
        <taxon>Caenogastropoda</taxon>
        <taxon>Architaenioglossa</taxon>
        <taxon>Ampullarioidea</taxon>
        <taxon>Ampullariidae</taxon>
        <taxon>Pomacea</taxon>
    </lineage>
</organism>
<name>A0A2T7P967_POMCA</name>
<proteinExistence type="predicted"/>
<evidence type="ECO:0000313" key="2">
    <source>
        <dbReference type="EMBL" id="PVD29960.1"/>
    </source>
</evidence>
<comment type="caution">
    <text evidence="2">The sequence shown here is derived from an EMBL/GenBank/DDBJ whole genome shotgun (WGS) entry which is preliminary data.</text>
</comment>
<dbReference type="Proteomes" id="UP000245119">
    <property type="component" value="Linkage Group LG5"/>
</dbReference>
<evidence type="ECO:0000313" key="3">
    <source>
        <dbReference type="Proteomes" id="UP000245119"/>
    </source>
</evidence>
<protein>
    <submittedName>
        <fullName evidence="2">Uncharacterized protein</fullName>
    </submittedName>
</protein>
<gene>
    <name evidence="2" type="ORF">C0Q70_09221</name>
</gene>
<reference evidence="2 3" key="1">
    <citation type="submission" date="2018-04" db="EMBL/GenBank/DDBJ databases">
        <title>The genome of golden apple snail Pomacea canaliculata provides insight into stress tolerance and invasive adaptation.</title>
        <authorList>
            <person name="Liu C."/>
            <person name="Liu B."/>
            <person name="Ren Y."/>
            <person name="Zhang Y."/>
            <person name="Wang H."/>
            <person name="Li S."/>
            <person name="Jiang F."/>
            <person name="Yin L."/>
            <person name="Zhang G."/>
            <person name="Qian W."/>
            <person name="Fan W."/>
        </authorList>
    </citation>
    <scope>NUCLEOTIDE SEQUENCE [LARGE SCALE GENOMIC DNA]</scope>
    <source>
        <strain evidence="2">SZHN2017</strain>
        <tissue evidence="2">Muscle</tissue>
    </source>
</reference>
<sequence>MSPASGSPRAFACPSQKRVPGSSVGAVAYRRGDRATHGNDVSTLSQFDPWWHGAVTTYVRTASRPPSVKH</sequence>
<evidence type="ECO:0000256" key="1">
    <source>
        <dbReference type="SAM" id="MobiDB-lite"/>
    </source>
</evidence>
<keyword evidence="3" id="KW-1185">Reference proteome</keyword>
<dbReference type="EMBL" id="PZQS01000005">
    <property type="protein sequence ID" value="PVD29960.1"/>
    <property type="molecule type" value="Genomic_DNA"/>
</dbReference>
<feature type="region of interest" description="Disordered" evidence="1">
    <location>
        <begin position="1"/>
        <end position="43"/>
    </location>
</feature>
<accession>A0A2T7P967</accession>